<evidence type="ECO:0000259" key="5">
    <source>
        <dbReference type="PROSITE" id="PS50977"/>
    </source>
</evidence>
<dbReference type="InterPro" id="IPR036271">
    <property type="entry name" value="Tet_transcr_reg_TetR-rel_C_sf"/>
</dbReference>
<dbReference type="Pfam" id="PF16859">
    <property type="entry name" value="TetR_C_11"/>
    <property type="match status" value="1"/>
</dbReference>
<accession>A0ABY2SRL5</accession>
<dbReference type="Gene3D" id="1.10.10.60">
    <property type="entry name" value="Homeodomain-like"/>
    <property type="match status" value="1"/>
</dbReference>
<dbReference type="InterPro" id="IPR009057">
    <property type="entry name" value="Homeodomain-like_sf"/>
</dbReference>
<dbReference type="PANTHER" id="PTHR30055:SF148">
    <property type="entry name" value="TETR-FAMILY TRANSCRIPTIONAL REGULATOR"/>
    <property type="match status" value="1"/>
</dbReference>
<proteinExistence type="predicted"/>
<dbReference type="Gene3D" id="1.10.357.10">
    <property type="entry name" value="Tetracycline Repressor, domain 2"/>
    <property type="match status" value="1"/>
</dbReference>
<dbReference type="PANTHER" id="PTHR30055">
    <property type="entry name" value="HTH-TYPE TRANSCRIPTIONAL REGULATOR RUTR"/>
    <property type="match status" value="1"/>
</dbReference>
<evidence type="ECO:0000313" key="7">
    <source>
        <dbReference type="Proteomes" id="UP000305202"/>
    </source>
</evidence>
<comment type="caution">
    <text evidence="6">The sequence shown here is derived from an EMBL/GenBank/DDBJ whole genome shotgun (WGS) entry which is preliminary data.</text>
</comment>
<dbReference type="Pfam" id="PF00440">
    <property type="entry name" value="TetR_N"/>
    <property type="match status" value="1"/>
</dbReference>
<dbReference type="SUPFAM" id="SSF46689">
    <property type="entry name" value="Homeodomain-like"/>
    <property type="match status" value="1"/>
</dbReference>
<gene>
    <name evidence="6" type="ORF">FCN80_08985</name>
</gene>
<dbReference type="RefSeq" id="WP_136989826.1">
    <property type="nucleotide sequence ID" value="NZ_SZPQ01000010.1"/>
</dbReference>
<dbReference type="InterPro" id="IPR011075">
    <property type="entry name" value="TetR_C"/>
</dbReference>
<dbReference type="SUPFAM" id="SSF48498">
    <property type="entry name" value="Tetracyclin repressor-like, C-terminal domain"/>
    <property type="match status" value="1"/>
</dbReference>
<protein>
    <submittedName>
        <fullName evidence="6">TetR/AcrR family transcriptional regulator</fullName>
    </submittedName>
</protein>
<dbReference type="Proteomes" id="UP000305202">
    <property type="component" value="Unassembled WGS sequence"/>
</dbReference>
<evidence type="ECO:0000256" key="1">
    <source>
        <dbReference type="ARBA" id="ARBA00023015"/>
    </source>
</evidence>
<reference evidence="6 7" key="1">
    <citation type="submission" date="2019-04" db="EMBL/GenBank/DDBJ databases">
        <authorList>
            <person name="Li M."/>
            <person name="Gao C."/>
        </authorList>
    </citation>
    <scope>NUCLEOTIDE SEQUENCE [LARGE SCALE GENOMIC DNA]</scope>
    <source>
        <strain evidence="6 7">BGMRC 2031</strain>
    </source>
</reference>
<feature type="DNA-binding region" description="H-T-H motif" evidence="4">
    <location>
        <begin position="34"/>
        <end position="53"/>
    </location>
</feature>
<organism evidence="6 7">
    <name type="scientific">Martelella alba</name>
    <dbReference type="NCBI Taxonomy" id="2590451"/>
    <lineage>
        <taxon>Bacteria</taxon>
        <taxon>Pseudomonadati</taxon>
        <taxon>Pseudomonadota</taxon>
        <taxon>Alphaproteobacteria</taxon>
        <taxon>Hyphomicrobiales</taxon>
        <taxon>Aurantimonadaceae</taxon>
        <taxon>Martelella</taxon>
    </lineage>
</organism>
<keyword evidence="3" id="KW-0804">Transcription</keyword>
<evidence type="ECO:0000313" key="6">
    <source>
        <dbReference type="EMBL" id="TKI06721.1"/>
    </source>
</evidence>
<dbReference type="PROSITE" id="PS50977">
    <property type="entry name" value="HTH_TETR_2"/>
    <property type="match status" value="1"/>
</dbReference>
<feature type="domain" description="HTH tetR-type" evidence="5">
    <location>
        <begin position="11"/>
        <end position="71"/>
    </location>
</feature>
<sequence length="182" mass="19655">MSISRPGGRSAAVKKRAFEAARTLALQHGLHHVTLPEIARVSGIAPTSLYRRWGDVGALLMEMAVDRLNDTSPLPDEGSIALDLGHWARRIVVGLNADAAVNFFHVLLATTGMASGKRKDALAPRLAQLQILLERAEARGEAVPEVADVIDHLLAPLYMRSVLGMPLSESDAERLVGRLLKT</sequence>
<keyword evidence="2 4" id="KW-0238">DNA-binding</keyword>
<dbReference type="InterPro" id="IPR001647">
    <property type="entry name" value="HTH_TetR"/>
</dbReference>
<evidence type="ECO:0000256" key="2">
    <source>
        <dbReference type="ARBA" id="ARBA00023125"/>
    </source>
</evidence>
<keyword evidence="7" id="KW-1185">Reference proteome</keyword>
<evidence type="ECO:0000256" key="3">
    <source>
        <dbReference type="ARBA" id="ARBA00023163"/>
    </source>
</evidence>
<dbReference type="EMBL" id="SZPQ01000010">
    <property type="protein sequence ID" value="TKI06721.1"/>
    <property type="molecule type" value="Genomic_DNA"/>
</dbReference>
<evidence type="ECO:0000256" key="4">
    <source>
        <dbReference type="PROSITE-ProRule" id="PRU00335"/>
    </source>
</evidence>
<name>A0ABY2SRL5_9HYPH</name>
<dbReference type="InterPro" id="IPR050109">
    <property type="entry name" value="HTH-type_TetR-like_transc_reg"/>
</dbReference>
<keyword evidence="1" id="KW-0805">Transcription regulation</keyword>